<reference evidence="1 2" key="1">
    <citation type="journal article" date="2019" name="Sci. Rep.">
        <title>Orb-weaving spider Araneus ventricosus genome elucidates the spidroin gene catalogue.</title>
        <authorList>
            <person name="Kono N."/>
            <person name="Nakamura H."/>
            <person name="Ohtoshi R."/>
            <person name="Moran D.A.P."/>
            <person name="Shinohara A."/>
            <person name="Yoshida Y."/>
            <person name="Fujiwara M."/>
            <person name="Mori M."/>
            <person name="Tomita M."/>
            <person name="Arakawa K."/>
        </authorList>
    </citation>
    <scope>NUCLEOTIDE SEQUENCE [LARGE SCALE GENOMIC DNA]</scope>
</reference>
<gene>
    <name evidence="1" type="ORF">AVEN_9757_1</name>
</gene>
<sequence length="86" mass="9499">MTKSAWKNETFTILRSILREMNSILSFDAPLKPHARLLPSKAGWSIVARTEAWGEFMSGMSNYGAKVSLTPLTTSPESDGRPAPFL</sequence>
<evidence type="ECO:0000313" key="2">
    <source>
        <dbReference type="Proteomes" id="UP000499080"/>
    </source>
</evidence>
<organism evidence="1 2">
    <name type="scientific">Araneus ventricosus</name>
    <name type="common">Orbweaver spider</name>
    <name type="synonym">Epeira ventricosa</name>
    <dbReference type="NCBI Taxonomy" id="182803"/>
    <lineage>
        <taxon>Eukaryota</taxon>
        <taxon>Metazoa</taxon>
        <taxon>Ecdysozoa</taxon>
        <taxon>Arthropoda</taxon>
        <taxon>Chelicerata</taxon>
        <taxon>Arachnida</taxon>
        <taxon>Araneae</taxon>
        <taxon>Araneomorphae</taxon>
        <taxon>Entelegynae</taxon>
        <taxon>Araneoidea</taxon>
        <taxon>Araneidae</taxon>
        <taxon>Araneus</taxon>
    </lineage>
</organism>
<evidence type="ECO:0000313" key="1">
    <source>
        <dbReference type="EMBL" id="GBN56276.1"/>
    </source>
</evidence>
<protein>
    <submittedName>
        <fullName evidence="1">Uncharacterized protein</fullName>
    </submittedName>
</protein>
<comment type="caution">
    <text evidence="1">The sequence shown here is derived from an EMBL/GenBank/DDBJ whole genome shotgun (WGS) entry which is preliminary data.</text>
</comment>
<dbReference type="AlphaFoldDB" id="A0A4Y2Q1S1"/>
<dbReference type="Proteomes" id="UP000499080">
    <property type="component" value="Unassembled WGS sequence"/>
</dbReference>
<dbReference type="EMBL" id="BGPR01012488">
    <property type="protein sequence ID" value="GBN56276.1"/>
    <property type="molecule type" value="Genomic_DNA"/>
</dbReference>
<accession>A0A4Y2Q1S1</accession>
<name>A0A4Y2Q1S1_ARAVE</name>
<keyword evidence="2" id="KW-1185">Reference proteome</keyword>
<proteinExistence type="predicted"/>